<dbReference type="AlphaFoldDB" id="A0AAC9PSA7"/>
<dbReference type="Proteomes" id="UP000185511">
    <property type="component" value="Chromosome"/>
</dbReference>
<gene>
    <name evidence="1" type="ORF">UA74_16510</name>
</gene>
<dbReference type="GO" id="GO:0016740">
    <property type="term" value="F:transferase activity"/>
    <property type="evidence" value="ECO:0007669"/>
    <property type="project" value="UniProtKB-KW"/>
</dbReference>
<accession>A0AAC9PSA7</accession>
<evidence type="ECO:0000313" key="2">
    <source>
        <dbReference type="Proteomes" id="UP000185511"/>
    </source>
</evidence>
<dbReference type="EMBL" id="CP016076">
    <property type="protein sequence ID" value="APU15334.1"/>
    <property type="molecule type" value="Genomic_DNA"/>
</dbReference>
<sequence>MQLVMTLLVRDEVDVVAATIEHHFDAGVDLIVATDNGSVDGTVEVLEAYRDLGMLELHHEPTQDYEQGRWVTRMARRAAEAHGADWVINCDADEFFWPDGAATVERGALASAFAEVEPQAGLLPVRPDNLVADPDATGPWLDRLILRDTTSLADLGHGDPAKVCHRGDPEVTVDQGNHGASGPNLGPKAQHRPLSLLHVPDRGYEQYCRKIINGGSSYNTNQRLSPYAGFHWRQDYAAFQAGRLAEIYAGRQRDRATVDADLATGLLVSDTRLRDRLTALMDTALIPQALDAVLRGDSIAAIAD</sequence>
<evidence type="ECO:0000313" key="1">
    <source>
        <dbReference type="EMBL" id="APU15334.1"/>
    </source>
</evidence>
<dbReference type="Pfam" id="PF13704">
    <property type="entry name" value="Glyco_tranf_2_4"/>
    <property type="match status" value="1"/>
</dbReference>
<keyword evidence="1" id="KW-0808">Transferase</keyword>
<organism evidence="1 2">
    <name type="scientific">Actinoalloteichus fjordicus</name>
    <dbReference type="NCBI Taxonomy" id="1612552"/>
    <lineage>
        <taxon>Bacteria</taxon>
        <taxon>Bacillati</taxon>
        <taxon>Actinomycetota</taxon>
        <taxon>Actinomycetes</taxon>
        <taxon>Pseudonocardiales</taxon>
        <taxon>Pseudonocardiaceae</taxon>
        <taxon>Actinoalloteichus</taxon>
    </lineage>
</organism>
<keyword evidence="2" id="KW-1185">Reference proteome</keyword>
<dbReference type="InterPro" id="IPR029044">
    <property type="entry name" value="Nucleotide-diphossugar_trans"/>
</dbReference>
<proteinExistence type="predicted"/>
<dbReference type="KEGG" id="acad:UA74_16510"/>
<protein>
    <submittedName>
        <fullName evidence="1">Glycosyl transferase family 2</fullName>
    </submittedName>
</protein>
<reference evidence="2" key="1">
    <citation type="submission" date="2016-06" db="EMBL/GenBank/DDBJ databases">
        <title>Complete genome sequence of Actinoalloteichus fjordicus DSM 46855 (=ADI127-17), type strain of the new species Actinoalloteichus fjordicus.</title>
        <authorList>
            <person name="Ruckert C."/>
            <person name="Nouioui I."/>
            <person name="Willmese J."/>
            <person name="van Wezel G."/>
            <person name="Klenk H.-P."/>
            <person name="Kalinowski J."/>
            <person name="Zotchev S.B."/>
        </authorList>
    </citation>
    <scope>NUCLEOTIDE SEQUENCE [LARGE SCALE GENOMIC DNA]</scope>
    <source>
        <strain evidence="2">ADI127-7</strain>
    </source>
</reference>
<dbReference type="SUPFAM" id="SSF53448">
    <property type="entry name" value="Nucleotide-diphospho-sugar transferases"/>
    <property type="match status" value="1"/>
</dbReference>
<name>A0AAC9PSA7_9PSEU</name>